<dbReference type="Gene3D" id="1.25.40.20">
    <property type="entry name" value="Ankyrin repeat-containing domain"/>
    <property type="match status" value="1"/>
</dbReference>
<evidence type="ECO:0000256" key="1">
    <source>
        <dbReference type="ARBA" id="ARBA00010029"/>
    </source>
</evidence>
<evidence type="ECO:0000313" key="6">
    <source>
        <dbReference type="Proteomes" id="UP000596742"/>
    </source>
</evidence>
<evidence type="ECO:0000256" key="4">
    <source>
        <dbReference type="PROSITE-ProRule" id="PRU00023"/>
    </source>
</evidence>
<accession>A0A8B6F2U4</accession>
<dbReference type="EMBL" id="UYJE01006067">
    <property type="protein sequence ID" value="VDI42736.1"/>
    <property type="molecule type" value="Genomic_DNA"/>
</dbReference>
<dbReference type="InterPro" id="IPR042637">
    <property type="entry name" value="AN34A/B/C"/>
</dbReference>
<dbReference type="PROSITE" id="PS50088">
    <property type="entry name" value="ANK_REPEAT"/>
    <property type="match status" value="2"/>
</dbReference>
<name>A0A8B6F2U4_MYTGA</name>
<comment type="caution">
    <text evidence="5">The sequence shown here is derived from an EMBL/GenBank/DDBJ whole genome shotgun (WGS) entry which is preliminary data.</text>
</comment>
<keyword evidence="6" id="KW-1185">Reference proteome</keyword>
<organism evidence="5 6">
    <name type="scientific">Mytilus galloprovincialis</name>
    <name type="common">Mediterranean mussel</name>
    <dbReference type="NCBI Taxonomy" id="29158"/>
    <lineage>
        <taxon>Eukaryota</taxon>
        <taxon>Metazoa</taxon>
        <taxon>Spiralia</taxon>
        <taxon>Lophotrochozoa</taxon>
        <taxon>Mollusca</taxon>
        <taxon>Bivalvia</taxon>
        <taxon>Autobranchia</taxon>
        <taxon>Pteriomorphia</taxon>
        <taxon>Mytilida</taxon>
        <taxon>Mytiloidea</taxon>
        <taxon>Mytilidae</taxon>
        <taxon>Mytilinae</taxon>
        <taxon>Mytilus</taxon>
    </lineage>
</organism>
<feature type="repeat" description="ANK" evidence="4">
    <location>
        <begin position="1"/>
        <end position="29"/>
    </location>
</feature>
<dbReference type="SUPFAM" id="SSF48403">
    <property type="entry name" value="Ankyrin repeat"/>
    <property type="match status" value="1"/>
</dbReference>
<dbReference type="PANTHER" id="PTHR24156:SF7">
    <property type="entry name" value="ANKYRIN REPEAT DOMAIN-CONTAINING PROTEIN 34B-LIKE"/>
    <property type="match status" value="1"/>
</dbReference>
<proteinExistence type="inferred from homology"/>
<comment type="similarity">
    <text evidence="1">Belongs to the ANKRD34 family.</text>
</comment>
<feature type="repeat" description="ANK" evidence="4">
    <location>
        <begin position="71"/>
        <end position="104"/>
    </location>
</feature>
<sequence>MLLKAVAKGEIKLVKLLVDGGVDVNCRGYDGKTPLLVACSFVPENKNYDSLFVLVVILIRGGANPNGQDPIGRTPLMYAVRHSLSTGIINMLLDSGADPNIHDNHGRNIVSYTKRKYWETYRCIFKDHLRTKSGFYYYDIEQFNNCPMGSCSHTDFKELERSLTKTNTTVKELQFDVVDDILLRMIEPNESFAEYRPIPEENENEQPALGSCKENYFRVCDANQHCKDNHIIPTSKRQYKKNIGSDIHTNSIASKRHSSEEMVDKSVTLAYEKLTCKDILKSSSQRRGNTLSGVSEIDKVIVQRGIQNVPAKLPPIS</sequence>
<protein>
    <submittedName>
        <fullName evidence="5">Uncharacterized protein</fullName>
    </submittedName>
</protein>
<dbReference type="Pfam" id="PF12796">
    <property type="entry name" value="Ank_2"/>
    <property type="match status" value="1"/>
</dbReference>
<dbReference type="PANTHER" id="PTHR24156">
    <property type="entry name" value="ANK_REP_REGION DOMAIN-CONTAINING PROTEIN"/>
    <property type="match status" value="1"/>
</dbReference>
<dbReference type="OrthoDB" id="539213at2759"/>
<dbReference type="Proteomes" id="UP000596742">
    <property type="component" value="Unassembled WGS sequence"/>
</dbReference>
<keyword evidence="2" id="KW-0677">Repeat</keyword>
<dbReference type="AlphaFoldDB" id="A0A8B6F2U4"/>
<evidence type="ECO:0000256" key="2">
    <source>
        <dbReference type="ARBA" id="ARBA00022737"/>
    </source>
</evidence>
<dbReference type="InterPro" id="IPR002110">
    <property type="entry name" value="Ankyrin_rpt"/>
</dbReference>
<evidence type="ECO:0000313" key="5">
    <source>
        <dbReference type="EMBL" id="VDI42736.1"/>
    </source>
</evidence>
<evidence type="ECO:0000256" key="3">
    <source>
        <dbReference type="ARBA" id="ARBA00023043"/>
    </source>
</evidence>
<reference evidence="5" key="1">
    <citation type="submission" date="2018-11" db="EMBL/GenBank/DDBJ databases">
        <authorList>
            <person name="Alioto T."/>
            <person name="Alioto T."/>
        </authorList>
    </citation>
    <scope>NUCLEOTIDE SEQUENCE</scope>
</reference>
<keyword evidence="3 4" id="KW-0040">ANK repeat</keyword>
<dbReference type="InterPro" id="IPR036770">
    <property type="entry name" value="Ankyrin_rpt-contain_sf"/>
</dbReference>
<dbReference type="PROSITE" id="PS50297">
    <property type="entry name" value="ANK_REP_REGION"/>
    <property type="match status" value="1"/>
</dbReference>
<gene>
    <name evidence="5" type="ORF">MGAL_10B013293</name>
</gene>
<dbReference type="SMART" id="SM00248">
    <property type="entry name" value="ANK"/>
    <property type="match status" value="3"/>
</dbReference>